<evidence type="ECO:0000256" key="7">
    <source>
        <dbReference type="ARBA" id="ARBA00023136"/>
    </source>
</evidence>
<proteinExistence type="inferred from homology"/>
<feature type="transmembrane region" description="Helical" evidence="10">
    <location>
        <begin position="376"/>
        <end position="394"/>
    </location>
</feature>
<dbReference type="InterPro" id="IPR051085">
    <property type="entry name" value="MB_O-acyltransferase"/>
</dbReference>
<evidence type="ECO:0000256" key="4">
    <source>
        <dbReference type="ARBA" id="ARBA00022679"/>
    </source>
</evidence>
<evidence type="ECO:0000256" key="3">
    <source>
        <dbReference type="ARBA" id="ARBA00022475"/>
    </source>
</evidence>
<name>A0A9D1CP60_9FIRM</name>
<dbReference type="EMBL" id="DVFN01000101">
    <property type="protein sequence ID" value="HIQ70072.1"/>
    <property type="molecule type" value="Genomic_DNA"/>
</dbReference>
<dbReference type="PIRSF" id="PIRSF500217">
    <property type="entry name" value="AlgI"/>
    <property type="match status" value="1"/>
</dbReference>
<reference evidence="11" key="1">
    <citation type="submission" date="2020-10" db="EMBL/GenBank/DDBJ databases">
        <authorList>
            <person name="Gilroy R."/>
        </authorList>
    </citation>
    <scope>NUCLEOTIDE SEQUENCE</scope>
    <source>
        <strain evidence="11">ChiSjej2B20-13462</strain>
    </source>
</reference>
<dbReference type="PANTHER" id="PTHR13285">
    <property type="entry name" value="ACYLTRANSFERASE"/>
    <property type="match status" value="1"/>
</dbReference>
<evidence type="ECO:0000256" key="5">
    <source>
        <dbReference type="ARBA" id="ARBA00022692"/>
    </source>
</evidence>
<sequence length="475" mass="53902">MVFSSLIFMFLFLPLCLICYFAVPGLKAKNIVLVVFSLVFYAWGEPVYLLLLMVSAAVNYGAGRWMGARREQGKPYRRVLVLTVAVNLLALGVFKYAGLFVSTLNQIPGLALPVPQIALPIGISFYTFQAMSYVVDVYREQVGVQRSYLKFLLYISLFPQLIAGPIVRYSDIEAQLEERHASGEDMFYGLIRFSVGLGKKILIADHCYSVATQMLDGSFATATTVGTWLGILMFTFQIYFDFSGYSDMAIGLGRVFGFKYMENFNLPYTARSITDFWRRWHISLSSFFRDYVYIPLGGNRKHRWLNLLIVWSLTGLWHGASWNFLLWGLYFFVLLTVEKQILGYMKRWPRLLRQLLTMFLVVLGWTIFYFTDFSRLVAAFQALFGFAGGGWMNTQVRILLLNNLPLLLLCILGASSLPRAFGNLFGALCAHEAGKSLGRQRVYVAVSYVFCVAVLVLSTISLVGSGFSAFLYYRF</sequence>
<dbReference type="InterPro" id="IPR004299">
    <property type="entry name" value="MBOAT_fam"/>
</dbReference>
<dbReference type="GO" id="GO:0005886">
    <property type="term" value="C:plasma membrane"/>
    <property type="evidence" value="ECO:0007669"/>
    <property type="project" value="UniProtKB-SubCell"/>
</dbReference>
<dbReference type="GO" id="GO:0042121">
    <property type="term" value="P:alginic acid biosynthetic process"/>
    <property type="evidence" value="ECO:0007669"/>
    <property type="project" value="InterPro"/>
</dbReference>
<dbReference type="PANTHER" id="PTHR13285:SF23">
    <property type="entry name" value="TEICHOIC ACID D-ALANYLTRANSFERASE"/>
    <property type="match status" value="1"/>
</dbReference>
<evidence type="ECO:0000313" key="12">
    <source>
        <dbReference type="Proteomes" id="UP000886874"/>
    </source>
</evidence>
<feature type="transmembrane region" description="Helical" evidence="10">
    <location>
        <begin position="445"/>
        <end position="473"/>
    </location>
</feature>
<feature type="transmembrane region" description="Helical" evidence="10">
    <location>
        <begin position="406"/>
        <end position="425"/>
    </location>
</feature>
<dbReference type="InterPro" id="IPR024194">
    <property type="entry name" value="Ac/AlaTfrase_AlgI/DltB"/>
</dbReference>
<feature type="transmembrane region" description="Helical" evidence="10">
    <location>
        <begin position="351"/>
        <end position="370"/>
    </location>
</feature>
<organism evidence="11 12">
    <name type="scientific">Candidatus Avoscillospira stercorigallinarum</name>
    <dbReference type="NCBI Taxonomy" id="2840708"/>
    <lineage>
        <taxon>Bacteria</taxon>
        <taxon>Bacillati</taxon>
        <taxon>Bacillota</taxon>
        <taxon>Clostridia</taxon>
        <taxon>Eubacteriales</taxon>
        <taxon>Oscillospiraceae</taxon>
        <taxon>Oscillospiraceae incertae sedis</taxon>
        <taxon>Candidatus Avoscillospira</taxon>
    </lineage>
</organism>
<evidence type="ECO:0000256" key="6">
    <source>
        <dbReference type="ARBA" id="ARBA00022989"/>
    </source>
</evidence>
<evidence type="ECO:0000256" key="8">
    <source>
        <dbReference type="ARBA" id="ARBA00023315"/>
    </source>
</evidence>
<keyword evidence="8 9" id="KW-0012">Acyltransferase</keyword>
<dbReference type="GO" id="GO:0016746">
    <property type="term" value="F:acyltransferase activity"/>
    <property type="evidence" value="ECO:0007669"/>
    <property type="project" value="UniProtKB-KW"/>
</dbReference>
<protein>
    <submittedName>
        <fullName evidence="11">MBOAT family protein</fullName>
    </submittedName>
</protein>
<evidence type="ECO:0000256" key="10">
    <source>
        <dbReference type="SAM" id="Phobius"/>
    </source>
</evidence>
<dbReference type="AlphaFoldDB" id="A0A9D1CP60"/>
<comment type="subcellular location">
    <subcellularLocation>
        <location evidence="1">Cell membrane</location>
        <topology evidence="1">Multi-pass membrane protein</topology>
    </subcellularLocation>
</comment>
<feature type="transmembrane region" description="Helical" evidence="10">
    <location>
        <begin position="326"/>
        <end position="344"/>
    </location>
</feature>
<evidence type="ECO:0000313" key="11">
    <source>
        <dbReference type="EMBL" id="HIQ70072.1"/>
    </source>
</evidence>
<comment type="similarity">
    <text evidence="2 9">Belongs to the membrane-bound acyltransferase family.</text>
</comment>
<dbReference type="Pfam" id="PF03062">
    <property type="entry name" value="MBOAT"/>
    <property type="match status" value="1"/>
</dbReference>
<accession>A0A9D1CP60</accession>
<keyword evidence="7 9" id="KW-0472">Membrane</keyword>
<dbReference type="PIRSF" id="PIRSF016636">
    <property type="entry name" value="AlgI_DltB"/>
    <property type="match status" value="1"/>
</dbReference>
<feature type="transmembrane region" description="Helical" evidence="10">
    <location>
        <begin position="219"/>
        <end position="240"/>
    </location>
</feature>
<evidence type="ECO:0000256" key="2">
    <source>
        <dbReference type="ARBA" id="ARBA00010323"/>
    </source>
</evidence>
<reference evidence="11" key="2">
    <citation type="journal article" date="2021" name="PeerJ">
        <title>Extensive microbial diversity within the chicken gut microbiome revealed by metagenomics and culture.</title>
        <authorList>
            <person name="Gilroy R."/>
            <person name="Ravi A."/>
            <person name="Getino M."/>
            <person name="Pursley I."/>
            <person name="Horton D.L."/>
            <person name="Alikhan N.F."/>
            <person name="Baker D."/>
            <person name="Gharbi K."/>
            <person name="Hall N."/>
            <person name="Watson M."/>
            <person name="Adriaenssens E.M."/>
            <person name="Foster-Nyarko E."/>
            <person name="Jarju S."/>
            <person name="Secka A."/>
            <person name="Antonio M."/>
            <person name="Oren A."/>
            <person name="Chaudhuri R.R."/>
            <person name="La Ragione R."/>
            <person name="Hildebrand F."/>
            <person name="Pallen M.J."/>
        </authorList>
    </citation>
    <scope>NUCLEOTIDE SEQUENCE</scope>
    <source>
        <strain evidence="11">ChiSjej2B20-13462</strain>
    </source>
</reference>
<keyword evidence="3 9" id="KW-1003">Cell membrane</keyword>
<dbReference type="InterPro" id="IPR028362">
    <property type="entry name" value="AlgI"/>
</dbReference>
<keyword evidence="4 9" id="KW-0808">Transferase</keyword>
<evidence type="ECO:0000256" key="9">
    <source>
        <dbReference type="PIRNR" id="PIRNR016636"/>
    </source>
</evidence>
<feature type="transmembrane region" description="Helical" evidence="10">
    <location>
        <begin position="31"/>
        <end position="58"/>
    </location>
</feature>
<comment type="caution">
    <text evidence="11">The sequence shown here is derived from an EMBL/GenBank/DDBJ whole genome shotgun (WGS) entry which is preliminary data.</text>
</comment>
<dbReference type="Proteomes" id="UP000886874">
    <property type="component" value="Unassembled WGS sequence"/>
</dbReference>
<feature type="transmembrane region" description="Helical" evidence="10">
    <location>
        <begin position="79"/>
        <end position="97"/>
    </location>
</feature>
<keyword evidence="5 10" id="KW-0812">Transmembrane</keyword>
<evidence type="ECO:0000256" key="1">
    <source>
        <dbReference type="ARBA" id="ARBA00004651"/>
    </source>
</evidence>
<feature type="transmembrane region" description="Helical" evidence="10">
    <location>
        <begin position="117"/>
        <end position="135"/>
    </location>
</feature>
<gene>
    <name evidence="11" type="ORF">IAA67_07070</name>
</gene>
<keyword evidence="6 10" id="KW-1133">Transmembrane helix</keyword>